<reference evidence="2" key="1">
    <citation type="journal article" date="2021" name="IMA Fungus">
        <title>Genomic characterization of three marine fungi, including Emericellopsis atlantica sp. nov. with signatures of a generalist lifestyle and marine biomass degradation.</title>
        <authorList>
            <person name="Hagestad O.C."/>
            <person name="Hou L."/>
            <person name="Andersen J.H."/>
            <person name="Hansen E.H."/>
            <person name="Altermark B."/>
            <person name="Li C."/>
            <person name="Kuhnert E."/>
            <person name="Cox R.J."/>
            <person name="Crous P.W."/>
            <person name="Spatafora J.W."/>
            <person name="Lail K."/>
            <person name="Amirebrahimi M."/>
            <person name="Lipzen A."/>
            <person name="Pangilinan J."/>
            <person name="Andreopoulos W."/>
            <person name="Hayes R.D."/>
            <person name="Ng V."/>
            <person name="Grigoriev I.V."/>
            <person name="Jackson S.A."/>
            <person name="Sutton T.D.S."/>
            <person name="Dobson A.D.W."/>
            <person name="Rama T."/>
        </authorList>
    </citation>
    <scope>NUCLEOTIDE SEQUENCE</scope>
    <source>
        <strain evidence="2">TRa018bII</strain>
    </source>
</reference>
<protein>
    <submittedName>
        <fullName evidence="2">Uncharacterized protein</fullName>
    </submittedName>
</protein>
<dbReference type="AlphaFoldDB" id="A0A9P8C5W8"/>
<gene>
    <name evidence="2" type="ORF">BJ875DRAFT_461036</name>
</gene>
<dbReference type="PANTHER" id="PTHR43040">
    <property type="entry name" value="RIBONUCLEASE D"/>
    <property type="match status" value="1"/>
</dbReference>
<evidence type="ECO:0000256" key="1">
    <source>
        <dbReference type="SAM" id="MobiDB-lite"/>
    </source>
</evidence>
<dbReference type="InterPro" id="IPR036397">
    <property type="entry name" value="RNaseH_sf"/>
</dbReference>
<keyword evidence="3" id="KW-1185">Reference proteome</keyword>
<evidence type="ECO:0000313" key="3">
    <source>
        <dbReference type="Proteomes" id="UP000824998"/>
    </source>
</evidence>
<evidence type="ECO:0000313" key="2">
    <source>
        <dbReference type="EMBL" id="KAG9234660.1"/>
    </source>
</evidence>
<comment type="caution">
    <text evidence="2">The sequence shown here is derived from an EMBL/GenBank/DDBJ whole genome shotgun (WGS) entry which is preliminary data.</text>
</comment>
<sequence>MSTLQDCSSDNSSKPQNNNNLGNDSSLTLASMDSEHPLIFASKNFWSQLILEPQPKPEGLLPGGVTWVDDVAGMEAFLPHLLLVKKGIPDLALDCEDSNGLHRKGTLTHLSLWFDARGDADALFGQYKVALATILDVQLMELAYRHIEVRYNERRYLGGLLGCMAKYSHSFMKWEERIQWLRKKELGRCFFGRFGYDILNEHPTSKVAAEYIAGDTFCLFGLHDLFAKDCYRVVDGVDFGDVVIEESRKRSREPRLEDWDKPSQGWISPKVFWDLPWDKLLLESTHEIEEWESESDWETEVDWGGESEDEQEGVQNDEESTPENAQDMIKPDAQDNLSIESNNSVDDYDSFKYMDVQEHNDRWTLTELDEEFYDELEEISSGYSDWLDWKRV</sequence>
<name>A0A9P8C5W8_9HELO</name>
<dbReference type="Proteomes" id="UP000824998">
    <property type="component" value="Unassembled WGS sequence"/>
</dbReference>
<accession>A0A9P8C5W8</accession>
<dbReference type="GO" id="GO:0003676">
    <property type="term" value="F:nucleic acid binding"/>
    <property type="evidence" value="ECO:0007669"/>
    <property type="project" value="InterPro"/>
</dbReference>
<organism evidence="2 3">
    <name type="scientific">Amylocarpus encephaloides</name>
    <dbReference type="NCBI Taxonomy" id="45428"/>
    <lineage>
        <taxon>Eukaryota</taxon>
        <taxon>Fungi</taxon>
        <taxon>Dikarya</taxon>
        <taxon>Ascomycota</taxon>
        <taxon>Pezizomycotina</taxon>
        <taxon>Leotiomycetes</taxon>
        <taxon>Helotiales</taxon>
        <taxon>Helotiales incertae sedis</taxon>
        <taxon>Amylocarpus</taxon>
    </lineage>
</organism>
<feature type="compositionally biased region" description="Acidic residues" evidence="1">
    <location>
        <begin position="291"/>
        <end position="321"/>
    </location>
</feature>
<proteinExistence type="predicted"/>
<dbReference type="PANTHER" id="PTHR43040:SF1">
    <property type="entry name" value="RIBONUCLEASE D"/>
    <property type="match status" value="1"/>
</dbReference>
<feature type="region of interest" description="Disordered" evidence="1">
    <location>
        <begin position="1"/>
        <end position="27"/>
    </location>
</feature>
<dbReference type="OrthoDB" id="428177at2759"/>
<dbReference type="EMBL" id="MU251456">
    <property type="protein sequence ID" value="KAG9234660.1"/>
    <property type="molecule type" value="Genomic_DNA"/>
</dbReference>
<feature type="compositionally biased region" description="Polar residues" evidence="1">
    <location>
        <begin position="335"/>
        <end position="345"/>
    </location>
</feature>
<dbReference type="Gene3D" id="3.30.420.10">
    <property type="entry name" value="Ribonuclease H-like superfamily/Ribonuclease H"/>
    <property type="match status" value="1"/>
</dbReference>
<feature type="region of interest" description="Disordered" evidence="1">
    <location>
        <begin position="291"/>
        <end position="345"/>
    </location>
</feature>